<gene>
    <name evidence="2" type="ORF">FSCG_01046</name>
</gene>
<dbReference type="Pfam" id="PF00903">
    <property type="entry name" value="Glyoxalase"/>
    <property type="match status" value="1"/>
</dbReference>
<protein>
    <recommendedName>
        <fullName evidence="1">VOC domain-containing protein</fullName>
    </recommendedName>
</protein>
<name>A0A0M1VUK0_FUSVC</name>
<comment type="caution">
    <text evidence="2">The sequence shown here is derived from an EMBL/GenBank/DDBJ whole genome shotgun (WGS) entry which is preliminary data.</text>
</comment>
<feature type="domain" description="VOC" evidence="1">
    <location>
        <begin position="3"/>
        <end position="114"/>
    </location>
</feature>
<dbReference type="Proteomes" id="UP000004925">
    <property type="component" value="Unassembled WGS sequence"/>
</dbReference>
<dbReference type="InterPro" id="IPR004360">
    <property type="entry name" value="Glyas_Fos-R_dOase_dom"/>
</dbReference>
<evidence type="ECO:0000313" key="2">
    <source>
        <dbReference type="EMBL" id="EEO40333.1"/>
    </source>
</evidence>
<dbReference type="SUPFAM" id="SSF54593">
    <property type="entry name" value="Glyoxalase/Bleomycin resistance protein/Dihydroxybiphenyl dioxygenase"/>
    <property type="match status" value="1"/>
</dbReference>
<proteinExistence type="predicted"/>
<dbReference type="eggNOG" id="COG0346">
    <property type="taxonomic scope" value="Bacteria"/>
</dbReference>
<dbReference type="AlphaFoldDB" id="A0A0M1VUK0"/>
<dbReference type="EMBL" id="ACDE02000019">
    <property type="protein sequence ID" value="EEO40333.1"/>
    <property type="molecule type" value="Genomic_DNA"/>
</dbReference>
<dbReference type="PANTHER" id="PTHR36437:SF2">
    <property type="entry name" value="GLYOXALASE_BLEOMYCIN RESISTANCE PROTEIN_DIOXYGENASE"/>
    <property type="match status" value="1"/>
</dbReference>
<dbReference type="HOGENOM" id="CLU_046006_10_3_0"/>
<dbReference type="InterPro" id="IPR037523">
    <property type="entry name" value="VOC_core"/>
</dbReference>
<evidence type="ECO:0000259" key="1">
    <source>
        <dbReference type="PROSITE" id="PS51819"/>
    </source>
</evidence>
<sequence>MKKYDNFFIPVDDIETARKYYETNLGLKVKFDFSDIGMIAFSVDGEEAAIILKDKNKFKDSKQTIWFEVNDVHSEYQKMKKNGINFLSEPFKIRTGYAVEFEDPFGNRFGITDYSNLK</sequence>
<dbReference type="RefSeq" id="WP_008803033.1">
    <property type="nucleotide sequence ID" value="NZ_KQ235737.1"/>
</dbReference>
<dbReference type="InterPro" id="IPR029068">
    <property type="entry name" value="Glyas_Bleomycin-R_OHBP_Dase"/>
</dbReference>
<organism evidence="2 3">
    <name type="scientific">Fusobacterium vincentii 4_1_13</name>
    <dbReference type="NCBI Taxonomy" id="469606"/>
    <lineage>
        <taxon>Bacteria</taxon>
        <taxon>Fusobacteriati</taxon>
        <taxon>Fusobacteriota</taxon>
        <taxon>Fusobacteriia</taxon>
        <taxon>Fusobacteriales</taxon>
        <taxon>Fusobacteriaceae</taxon>
        <taxon>Fusobacterium</taxon>
    </lineage>
</organism>
<reference evidence="2 3" key="1">
    <citation type="submission" date="2011-10" db="EMBL/GenBank/DDBJ databases">
        <title>The Genome Sequence of Fusobacterium sp. 4_1_13.</title>
        <authorList>
            <consortium name="The Broad Institute Genome Sequencing Platform"/>
            <person name="Earl A."/>
            <person name="Ward D."/>
            <person name="Feldgarden M."/>
            <person name="Gevers D."/>
            <person name="Strauss J."/>
            <person name="Ambrose C."/>
            <person name="Allen-Vercoe E."/>
            <person name="Young S.K."/>
            <person name="Zeng Q."/>
            <person name="Gargeya S."/>
            <person name="Fitzgerald M."/>
            <person name="Haas B."/>
            <person name="Abouelleil A."/>
            <person name="Alvarado L."/>
            <person name="Arachchi H.M."/>
            <person name="Berlin A."/>
            <person name="Brown A."/>
            <person name="Chapman S.B."/>
            <person name="Chen Z."/>
            <person name="Dunbar C."/>
            <person name="Freedman E."/>
            <person name="Gearin G."/>
            <person name="Goldberg J."/>
            <person name="Griggs A."/>
            <person name="Gujja S."/>
            <person name="Heiman D."/>
            <person name="Howarth C."/>
            <person name="Larson L."/>
            <person name="Lui A."/>
            <person name="MacDonald P.J."/>
            <person name="Montmayeur A."/>
            <person name="Murphy C."/>
            <person name="Neiman D."/>
            <person name="Pearson M."/>
            <person name="Priest M."/>
            <person name="Roberts A."/>
            <person name="Saif S."/>
            <person name="Shea T."/>
            <person name="Shenoy N."/>
            <person name="Sisk P."/>
            <person name="Stolte C."/>
            <person name="Sykes S."/>
            <person name="Wortman J."/>
            <person name="Nusbaum C."/>
            <person name="Birren B."/>
        </authorList>
    </citation>
    <scope>NUCLEOTIDE SEQUENCE [LARGE SCALE GENOMIC DNA]</scope>
    <source>
        <strain evidence="2 3">4_1_13</strain>
    </source>
</reference>
<dbReference type="PROSITE" id="PS51819">
    <property type="entry name" value="VOC"/>
    <property type="match status" value="1"/>
</dbReference>
<dbReference type="Gene3D" id="3.10.180.10">
    <property type="entry name" value="2,3-Dihydroxybiphenyl 1,2-Dioxygenase, domain 1"/>
    <property type="match status" value="1"/>
</dbReference>
<evidence type="ECO:0000313" key="3">
    <source>
        <dbReference type="Proteomes" id="UP000004925"/>
    </source>
</evidence>
<dbReference type="GeneID" id="79799963"/>
<accession>A0A0M1VUK0</accession>
<dbReference type="PANTHER" id="PTHR36437">
    <property type="entry name" value="GLYOXALASE/BLEOMYCIN RESISTANCE PROTEIN/DIOXYGENASE"/>
    <property type="match status" value="1"/>
</dbReference>